<accession>A0A1A6C6I1</accession>
<name>A0A1A6C6I1_9GAMM</name>
<dbReference type="SUPFAM" id="SSF55271">
    <property type="entry name" value="DNA repair protein MutS, domain I"/>
    <property type="match status" value="1"/>
</dbReference>
<dbReference type="Gene3D" id="1.10.1420.10">
    <property type="match status" value="2"/>
</dbReference>
<dbReference type="STRING" id="160660.BJI67_04130"/>
<gene>
    <name evidence="9" type="primary">mutS</name>
    <name evidence="12" type="ORF">Thpro_021216</name>
</gene>
<dbReference type="PANTHER" id="PTHR11361">
    <property type="entry name" value="DNA MISMATCH REPAIR PROTEIN MUTS FAMILY MEMBER"/>
    <property type="match status" value="1"/>
</dbReference>
<dbReference type="Pfam" id="PF05192">
    <property type="entry name" value="MutS_III"/>
    <property type="match status" value="1"/>
</dbReference>
<sequence length="866" mass="94625">MNKAREKTASKSGGEHTPMMQQYLRIKAEQPERLLFYRMGDFYELFYEDARKAAKLLNLTLTARGQSAGEPIPMAGVPVHSAEQYLARLVRLGESVAICEQIGDPATSKGPVEREVVRIVTPGTVTDDALLDAHQDNLVAAVVPGAAGGYGVAALDLGSGRFSVCVPQDDEALLGELERLHPAELLVPEGFAPPGGDRPGLTRYPPWHFESATAFELLTRQFGTRDLSGFGCDDLGDAIGAAGALLQYAGETQRSALPHITGLVAERHDDAIILDAITRQNLELERNLGGGETHTLVSVLDRTATPMGSRCLRRWVNRPLRDAAVLQARYQAIGTLIESGAYESLHEVLRGVGDIERILARVALKSARPRDLATLRRALDTMPTLHGILAPLDAPLLVQLVTALDTHPQVRDLLRDALVEEPPVLIRDGGVMAAGYDAKLDELRALSENADRFLVDLEVRERERCGIPTLKVAYNRVHGYYIEISKAQAAKAPADYSRRQTLKGAERYITPELKAFEDKVLSARERALAREKALYDDLLDLLAPSLDSLRDAAAALAALDVLCALAERARSLDYTPPELTDTPVLRIEGGRHPVVEQVLKEPFVPNDLDLGDARRMLIITGPNMGGKSTYMRQTALIVLLAHIGSYVPARRALIGPIDRIFTRIGAADDLASGRSTFMVEMTEAANILNNATPDSLVLMDEIGRGTSTFDGLSLAWACAQHLAEHNRAFTLFATHYFELTTLPEECPGVDNAHTEAVEHGDQVIFLHRLNPGPASQSYGLQVARLAGVPPAVIQRARQRLARLEDQAAAVTENTQQYSLFSAPAPDPMADALVRSLRETDPDTLTPRQALDLMYRLRDMIDDIHEA</sequence>
<dbReference type="SUPFAM" id="SSF53150">
    <property type="entry name" value="DNA repair protein MutS, domain II"/>
    <property type="match status" value="1"/>
</dbReference>
<dbReference type="GO" id="GO:0140664">
    <property type="term" value="F:ATP-dependent DNA damage sensor activity"/>
    <property type="evidence" value="ECO:0007669"/>
    <property type="project" value="InterPro"/>
</dbReference>
<dbReference type="NCBIfam" id="TIGR01070">
    <property type="entry name" value="mutS1"/>
    <property type="match status" value="1"/>
</dbReference>
<evidence type="ECO:0000256" key="1">
    <source>
        <dbReference type="ARBA" id="ARBA00006271"/>
    </source>
</evidence>
<dbReference type="SMART" id="SM00533">
    <property type="entry name" value="MUTSd"/>
    <property type="match status" value="1"/>
</dbReference>
<evidence type="ECO:0000256" key="6">
    <source>
        <dbReference type="ARBA" id="ARBA00023125"/>
    </source>
</evidence>
<evidence type="ECO:0000256" key="3">
    <source>
        <dbReference type="ARBA" id="ARBA00022741"/>
    </source>
</evidence>
<dbReference type="Pfam" id="PF01624">
    <property type="entry name" value="MutS_I"/>
    <property type="match status" value="1"/>
</dbReference>
<feature type="binding site" evidence="9">
    <location>
        <begin position="621"/>
        <end position="628"/>
    </location>
    <ligand>
        <name>ATP</name>
        <dbReference type="ChEBI" id="CHEBI:30616"/>
    </ligand>
</feature>
<dbReference type="NCBIfam" id="NF003810">
    <property type="entry name" value="PRK05399.1"/>
    <property type="match status" value="1"/>
</dbReference>
<proteinExistence type="inferred from homology"/>
<dbReference type="InterPro" id="IPR007695">
    <property type="entry name" value="DNA_mismatch_repair_MutS-lik_N"/>
</dbReference>
<dbReference type="Proteomes" id="UP000029273">
    <property type="component" value="Unassembled WGS sequence"/>
</dbReference>
<dbReference type="Gene3D" id="6.10.140.430">
    <property type="match status" value="1"/>
</dbReference>
<dbReference type="FunFam" id="3.40.50.300:FF:000283">
    <property type="entry name" value="DNA mismatch repair protein MutS"/>
    <property type="match status" value="1"/>
</dbReference>
<dbReference type="InterPro" id="IPR027417">
    <property type="entry name" value="P-loop_NTPase"/>
</dbReference>
<dbReference type="CDD" id="cd03284">
    <property type="entry name" value="ABC_MutS1"/>
    <property type="match status" value="1"/>
</dbReference>
<evidence type="ECO:0000256" key="9">
    <source>
        <dbReference type="HAMAP-Rule" id="MF_00096"/>
    </source>
</evidence>
<evidence type="ECO:0000256" key="8">
    <source>
        <dbReference type="ARBA" id="ARBA00024647"/>
    </source>
</evidence>
<organism evidence="12 13">
    <name type="scientific">Acidihalobacter prosperus</name>
    <dbReference type="NCBI Taxonomy" id="160660"/>
    <lineage>
        <taxon>Bacteria</taxon>
        <taxon>Pseudomonadati</taxon>
        <taxon>Pseudomonadota</taxon>
        <taxon>Gammaproteobacteria</taxon>
        <taxon>Chromatiales</taxon>
        <taxon>Ectothiorhodospiraceae</taxon>
        <taxon>Acidihalobacter</taxon>
    </lineage>
</organism>
<dbReference type="GO" id="GO:0006298">
    <property type="term" value="P:mismatch repair"/>
    <property type="evidence" value="ECO:0007669"/>
    <property type="project" value="UniProtKB-UniRule"/>
</dbReference>
<keyword evidence="3 9" id="KW-0547">Nucleotide-binding</keyword>
<dbReference type="Pfam" id="PF00488">
    <property type="entry name" value="MutS_V"/>
    <property type="match status" value="1"/>
</dbReference>
<evidence type="ECO:0000313" key="13">
    <source>
        <dbReference type="Proteomes" id="UP000029273"/>
    </source>
</evidence>
<dbReference type="Pfam" id="PF05188">
    <property type="entry name" value="MutS_II"/>
    <property type="match status" value="1"/>
</dbReference>
<dbReference type="PANTHER" id="PTHR11361:SF34">
    <property type="entry name" value="DNA MISMATCH REPAIR PROTEIN MSH1, MITOCHONDRIAL"/>
    <property type="match status" value="1"/>
</dbReference>
<evidence type="ECO:0000256" key="5">
    <source>
        <dbReference type="ARBA" id="ARBA00022840"/>
    </source>
</evidence>
<dbReference type="SMART" id="SM00534">
    <property type="entry name" value="MUTSac"/>
    <property type="match status" value="1"/>
</dbReference>
<dbReference type="InterPro" id="IPR045076">
    <property type="entry name" value="MutS"/>
</dbReference>
<dbReference type="Pfam" id="PF05190">
    <property type="entry name" value="MutS_IV"/>
    <property type="match status" value="1"/>
</dbReference>
<keyword evidence="6 9" id="KW-0238">DNA-binding</keyword>
<dbReference type="PIRSF" id="PIRSF037677">
    <property type="entry name" value="DNA_mis_repair_Msh6"/>
    <property type="match status" value="1"/>
</dbReference>
<reference evidence="12 13" key="1">
    <citation type="journal article" date="2014" name="Genome Announc.">
        <title>Draft Genome Sequence of the Iron-Oxidizing, Acidophilic, and Halotolerant 'Thiobacillus prosperus' Type Strain DSM 5130.</title>
        <authorList>
            <person name="Ossandon F.J."/>
            <person name="Cardenas J.P."/>
            <person name="Corbett M."/>
            <person name="Quatrini R."/>
            <person name="Holmes D.S."/>
            <person name="Watkin E."/>
        </authorList>
    </citation>
    <scope>NUCLEOTIDE SEQUENCE [LARGE SCALE GENOMIC DNA]</scope>
    <source>
        <strain evidence="12 13">DSM 5130</strain>
    </source>
</reference>
<evidence type="ECO:0000313" key="12">
    <source>
        <dbReference type="EMBL" id="OBS10166.1"/>
    </source>
</evidence>
<keyword evidence="13" id="KW-1185">Reference proteome</keyword>
<evidence type="ECO:0000256" key="10">
    <source>
        <dbReference type="RuleBase" id="RU003756"/>
    </source>
</evidence>
<dbReference type="GO" id="GO:0005829">
    <property type="term" value="C:cytosol"/>
    <property type="evidence" value="ECO:0007669"/>
    <property type="project" value="TreeGrafter"/>
</dbReference>
<dbReference type="FunFam" id="3.40.1170.10:FF:000001">
    <property type="entry name" value="DNA mismatch repair protein MutS"/>
    <property type="match status" value="1"/>
</dbReference>
<keyword evidence="4 9" id="KW-0227">DNA damage</keyword>
<dbReference type="InterPro" id="IPR016151">
    <property type="entry name" value="DNA_mismatch_repair_MutS_N"/>
</dbReference>
<comment type="caution">
    <text evidence="12">The sequence shown here is derived from an EMBL/GenBank/DDBJ whole genome shotgun (WGS) entry which is preliminary data.</text>
</comment>
<dbReference type="InterPro" id="IPR000432">
    <property type="entry name" value="DNA_mismatch_repair_MutS_C"/>
</dbReference>
<comment type="function">
    <text evidence="8 9">This protein is involved in the repair of mismatches in DNA. It is possible that it carries out the mismatch recognition step. This protein has a weak ATPase activity.</text>
</comment>
<evidence type="ECO:0000259" key="11">
    <source>
        <dbReference type="PROSITE" id="PS00486"/>
    </source>
</evidence>
<dbReference type="GO" id="GO:0030983">
    <property type="term" value="F:mismatched DNA binding"/>
    <property type="evidence" value="ECO:0007669"/>
    <property type="project" value="InterPro"/>
</dbReference>
<evidence type="ECO:0000256" key="2">
    <source>
        <dbReference type="ARBA" id="ARBA00021982"/>
    </source>
</evidence>
<protein>
    <recommendedName>
        <fullName evidence="2 9">DNA mismatch repair protein MutS</fullName>
    </recommendedName>
</protein>
<comment type="similarity">
    <text evidence="1 9 10">Belongs to the DNA mismatch repair MutS family.</text>
</comment>
<dbReference type="InterPro" id="IPR036187">
    <property type="entry name" value="DNA_mismatch_repair_MutS_sf"/>
</dbReference>
<evidence type="ECO:0000256" key="7">
    <source>
        <dbReference type="ARBA" id="ARBA00023204"/>
    </source>
</evidence>
<dbReference type="SUPFAM" id="SSF48334">
    <property type="entry name" value="DNA repair protein MutS, domain III"/>
    <property type="match status" value="1"/>
</dbReference>
<keyword evidence="7 9" id="KW-0234">DNA repair</keyword>
<dbReference type="GO" id="GO:0003684">
    <property type="term" value="F:damaged DNA binding"/>
    <property type="evidence" value="ECO:0007669"/>
    <property type="project" value="UniProtKB-UniRule"/>
</dbReference>
<dbReference type="Gene3D" id="3.30.420.110">
    <property type="entry name" value="MutS, connector domain"/>
    <property type="match status" value="1"/>
</dbReference>
<dbReference type="InterPro" id="IPR007696">
    <property type="entry name" value="DNA_mismatch_repair_MutS_core"/>
</dbReference>
<dbReference type="InterPro" id="IPR007860">
    <property type="entry name" value="DNA_mmatch_repair_MutS_con_dom"/>
</dbReference>
<dbReference type="PROSITE" id="PS00486">
    <property type="entry name" value="DNA_MISMATCH_REPAIR_2"/>
    <property type="match status" value="1"/>
</dbReference>
<evidence type="ECO:0000256" key="4">
    <source>
        <dbReference type="ARBA" id="ARBA00022763"/>
    </source>
</evidence>
<dbReference type="EMBL" id="JQSG02000002">
    <property type="protein sequence ID" value="OBS10166.1"/>
    <property type="molecule type" value="Genomic_DNA"/>
</dbReference>
<dbReference type="Gene3D" id="3.40.50.300">
    <property type="entry name" value="P-loop containing nucleotide triphosphate hydrolases"/>
    <property type="match status" value="1"/>
</dbReference>
<feature type="domain" description="DNA mismatch repair proteins mutS family" evidence="11">
    <location>
        <begin position="695"/>
        <end position="711"/>
    </location>
</feature>
<dbReference type="InterPro" id="IPR005748">
    <property type="entry name" value="DNA_mismatch_repair_MutS"/>
</dbReference>
<dbReference type="GO" id="GO:0005524">
    <property type="term" value="F:ATP binding"/>
    <property type="evidence" value="ECO:0007669"/>
    <property type="project" value="UniProtKB-UniRule"/>
</dbReference>
<dbReference type="SUPFAM" id="SSF52540">
    <property type="entry name" value="P-loop containing nucleoside triphosphate hydrolases"/>
    <property type="match status" value="1"/>
</dbReference>
<dbReference type="FunFam" id="1.10.1420.10:FF:000002">
    <property type="entry name" value="DNA mismatch repair protein MutS"/>
    <property type="match status" value="1"/>
</dbReference>
<dbReference type="AlphaFoldDB" id="A0A1A6C6I1"/>
<keyword evidence="5 9" id="KW-0067">ATP-binding</keyword>
<dbReference type="InterPro" id="IPR017261">
    <property type="entry name" value="DNA_mismatch_repair_MutS/MSH"/>
</dbReference>
<dbReference type="InterPro" id="IPR036678">
    <property type="entry name" value="MutS_con_dom_sf"/>
</dbReference>
<dbReference type="InterPro" id="IPR007861">
    <property type="entry name" value="DNA_mismatch_repair_MutS_clamp"/>
</dbReference>
<dbReference type="HAMAP" id="MF_00096">
    <property type="entry name" value="MutS"/>
    <property type="match status" value="1"/>
</dbReference>
<dbReference type="Gene3D" id="3.40.1170.10">
    <property type="entry name" value="DNA repair protein MutS, domain I"/>
    <property type="match status" value="1"/>
</dbReference>